<evidence type="ECO:0000256" key="10">
    <source>
        <dbReference type="ARBA" id="ARBA00023161"/>
    </source>
</evidence>
<evidence type="ECO:0000256" key="5">
    <source>
        <dbReference type="ARBA" id="ARBA00022490"/>
    </source>
</evidence>
<evidence type="ECO:0000256" key="8">
    <source>
        <dbReference type="ARBA" id="ARBA00022845"/>
    </source>
</evidence>
<feature type="compositionally biased region" description="Acidic residues" evidence="13">
    <location>
        <begin position="27"/>
        <end position="37"/>
    </location>
</feature>
<evidence type="ECO:0000256" key="2">
    <source>
        <dbReference type="ARBA" id="ARBA00004496"/>
    </source>
</evidence>
<reference evidence="15 16" key="1">
    <citation type="journal article" date="2024" name="G3 (Bethesda)">
        <title>Genome assembly of Hibiscus sabdariffa L. provides insights into metabolisms of medicinal natural products.</title>
        <authorList>
            <person name="Kim T."/>
        </authorList>
    </citation>
    <scope>NUCLEOTIDE SEQUENCE [LARGE SCALE GENOMIC DNA]</scope>
    <source>
        <strain evidence="15">TK-2024</strain>
        <tissue evidence="15">Old leaves</tissue>
    </source>
</reference>
<feature type="compositionally biased region" description="Acidic residues" evidence="13">
    <location>
        <begin position="1"/>
        <end position="16"/>
    </location>
</feature>
<keyword evidence="6" id="KW-0507">mRNA processing</keyword>
<accession>A0ABR2T2Z0</accession>
<comment type="caution">
    <text evidence="15">The sequence shown here is derived from an EMBL/GenBank/DDBJ whole genome shotgun (WGS) entry which is preliminary data.</text>
</comment>
<evidence type="ECO:0000256" key="6">
    <source>
        <dbReference type="ARBA" id="ARBA00022664"/>
    </source>
</evidence>
<evidence type="ECO:0000256" key="11">
    <source>
        <dbReference type="ARBA" id="ARBA00023187"/>
    </source>
</evidence>
<evidence type="ECO:0000256" key="1">
    <source>
        <dbReference type="ARBA" id="ARBA00004123"/>
    </source>
</evidence>
<evidence type="ECO:0000256" key="7">
    <source>
        <dbReference type="ARBA" id="ARBA00022816"/>
    </source>
</evidence>
<dbReference type="InterPro" id="IPR018545">
    <property type="entry name" value="Btz_dom"/>
</dbReference>
<dbReference type="Pfam" id="PF09405">
    <property type="entry name" value="Btz"/>
    <property type="match status" value="1"/>
</dbReference>
<keyword evidence="4" id="KW-0813">Transport</keyword>
<organism evidence="15 16">
    <name type="scientific">Hibiscus sabdariffa</name>
    <name type="common">roselle</name>
    <dbReference type="NCBI Taxonomy" id="183260"/>
    <lineage>
        <taxon>Eukaryota</taxon>
        <taxon>Viridiplantae</taxon>
        <taxon>Streptophyta</taxon>
        <taxon>Embryophyta</taxon>
        <taxon>Tracheophyta</taxon>
        <taxon>Spermatophyta</taxon>
        <taxon>Magnoliopsida</taxon>
        <taxon>eudicotyledons</taxon>
        <taxon>Gunneridae</taxon>
        <taxon>Pentapetalae</taxon>
        <taxon>rosids</taxon>
        <taxon>malvids</taxon>
        <taxon>Malvales</taxon>
        <taxon>Malvaceae</taxon>
        <taxon>Malvoideae</taxon>
        <taxon>Hibiscus</taxon>
    </lineage>
</organism>
<feature type="region of interest" description="Disordered" evidence="13">
    <location>
        <begin position="211"/>
        <end position="295"/>
    </location>
</feature>
<evidence type="ECO:0000256" key="12">
    <source>
        <dbReference type="ARBA" id="ARBA00023242"/>
    </source>
</evidence>
<keyword evidence="11" id="KW-0508">mRNA splicing</keyword>
<evidence type="ECO:0000256" key="4">
    <source>
        <dbReference type="ARBA" id="ARBA00022448"/>
    </source>
</evidence>
<keyword evidence="9" id="KW-0694">RNA-binding</keyword>
<feature type="compositionally biased region" description="Polar residues" evidence="13">
    <location>
        <begin position="277"/>
        <end position="286"/>
    </location>
</feature>
<evidence type="ECO:0000313" key="15">
    <source>
        <dbReference type="EMBL" id="KAK9031670.1"/>
    </source>
</evidence>
<feature type="compositionally biased region" description="Polar residues" evidence="13">
    <location>
        <begin position="247"/>
        <end position="268"/>
    </location>
</feature>
<gene>
    <name evidence="15" type="ORF">V6N11_055962</name>
</gene>
<keyword evidence="12" id="KW-0539">Nucleus</keyword>
<keyword evidence="10" id="KW-0866">Nonsense-mediated mRNA decay</keyword>
<keyword evidence="16" id="KW-1185">Reference proteome</keyword>
<comment type="similarity">
    <text evidence="3">Belongs to the CASC3 family.</text>
</comment>
<dbReference type="InterPro" id="IPR044796">
    <property type="entry name" value="MLN51_plant"/>
</dbReference>
<name>A0ABR2T2Z0_9ROSI</name>
<comment type="subcellular location">
    <subcellularLocation>
        <location evidence="2">Cytoplasm</location>
    </subcellularLocation>
    <subcellularLocation>
        <location evidence="1">Nucleus</location>
    </subcellularLocation>
</comment>
<keyword evidence="5" id="KW-0963">Cytoplasm</keyword>
<dbReference type="EMBL" id="JBBPBN010000009">
    <property type="protein sequence ID" value="KAK9031670.1"/>
    <property type="molecule type" value="Genomic_DNA"/>
</dbReference>
<dbReference type="PANTHER" id="PTHR46837:SF5">
    <property type="entry name" value="PROTEIN MLN51 HOMOLOG"/>
    <property type="match status" value="1"/>
</dbReference>
<protein>
    <recommendedName>
        <fullName evidence="14">Btz domain-containing protein</fullName>
    </recommendedName>
</protein>
<dbReference type="SMART" id="SM01044">
    <property type="entry name" value="Btz"/>
    <property type="match status" value="1"/>
</dbReference>
<sequence length="443" mass="50021">MSSAEVESEYESEPDGSDLLRRRTEATDDDKELEEEENKMAALVRPNASLWGTDNDDESEYFDDHVDGEASYVDELEKLAEKVDEHVMATKQRGKEKVIDADKDASTVPRFGAFYMHDDRHSTRNQRRNKSIWVPKDELKWMHDKFEEMRLEETRNKELSAFQVQSARFTLFPFRDASFMTSNCYHQGRNNKNNANRGGYKAKESRLHYKYGNDDGSSKIVKGRGPVRYKPLSRSISVNPPLESMQLKKTQGTDSKTTSAREFSANNKQHYKRSLGRTENANSGRALSTKGKRPVDTAMASHADPASLSFHGSNTDCDSLSPHQHLLAPSISSYQQQFYPTSSFHLDIPCARPIGSEVESLQIGSNSTSSRKYTGKQGGQHLNAPPRLFPVQYGALHRGILGNPAVDMTSTGYNGESQIHLRNPDLARFQWSSSLMHEIPFIN</sequence>
<dbReference type="Proteomes" id="UP001396334">
    <property type="component" value="Unassembled WGS sequence"/>
</dbReference>
<feature type="region of interest" description="Disordered" evidence="13">
    <location>
        <begin position="1"/>
        <end position="41"/>
    </location>
</feature>
<evidence type="ECO:0000313" key="16">
    <source>
        <dbReference type="Proteomes" id="UP001396334"/>
    </source>
</evidence>
<proteinExistence type="inferred from homology"/>
<evidence type="ECO:0000256" key="13">
    <source>
        <dbReference type="SAM" id="MobiDB-lite"/>
    </source>
</evidence>
<dbReference type="PANTHER" id="PTHR46837">
    <property type="entry name" value="PROTEIN MLN51 HOMOLOG"/>
    <property type="match status" value="1"/>
</dbReference>
<evidence type="ECO:0000259" key="14">
    <source>
        <dbReference type="SMART" id="SM01044"/>
    </source>
</evidence>
<keyword evidence="8" id="KW-0810">Translation regulation</keyword>
<keyword evidence="7" id="KW-0509">mRNA transport</keyword>
<evidence type="ECO:0000256" key="3">
    <source>
        <dbReference type="ARBA" id="ARBA00009548"/>
    </source>
</evidence>
<evidence type="ECO:0000256" key="9">
    <source>
        <dbReference type="ARBA" id="ARBA00022884"/>
    </source>
</evidence>
<feature type="domain" description="Btz" evidence="14">
    <location>
        <begin position="65"/>
        <end position="169"/>
    </location>
</feature>